<accession>A0A016TAL6</accession>
<comment type="caution">
    <text evidence="1">The sequence shown here is derived from an EMBL/GenBank/DDBJ whole genome shotgun (WGS) entry which is preliminary data.</text>
</comment>
<protein>
    <recommendedName>
        <fullName evidence="3">HAD hydrolase, family IA, variant 3</fullName>
    </recommendedName>
</protein>
<gene>
    <name evidence="1" type="primary">Acey_s0120.g909</name>
    <name evidence="1" type="ORF">Y032_0120g909</name>
</gene>
<dbReference type="InterPro" id="IPR006439">
    <property type="entry name" value="HAD-SF_hydro_IA"/>
</dbReference>
<evidence type="ECO:0000313" key="2">
    <source>
        <dbReference type="Proteomes" id="UP000024635"/>
    </source>
</evidence>
<proteinExistence type="predicted"/>
<dbReference type="AlphaFoldDB" id="A0A016TAL6"/>
<dbReference type="InterPro" id="IPR036412">
    <property type="entry name" value="HAD-like_sf"/>
</dbReference>
<dbReference type="OrthoDB" id="40579at2759"/>
<dbReference type="Gene3D" id="3.40.50.1000">
    <property type="entry name" value="HAD superfamily/HAD-like"/>
    <property type="match status" value="2"/>
</dbReference>
<dbReference type="EMBL" id="JARK01001456">
    <property type="protein sequence ID" value="EYB99732.1"/>
    <property type="molecule type" value="Genomic_DNA"/>
</dbReference>
<evidence type="ECO:0000313" key="1">
    <source>
        <dbReference type="EMBL" id="EYB99732.1"/>
    </source>
</evidence>
<dbReference type="Gene3D" id="1.10.150.240">
    <property type="entry name" value="Putative phosphatase, domain 2"/>
    <property type="match status" value="2"/>
</dbReference>
<dbReference type="InterPro" id="IPR023198">
    <property type="entry name" value="PGP-like_dom2"/>
</dbReference>
<dbReference type="GO" id="GO:0016791">
    <property type="term" value="F:phosphatase activity"/>
    <property type="evidence" value="ECO:0007669"/>
    <property type="project" value="TreeGrafter"/>
</dbReference>
<evidence type="ECO:0008006" key="3">
    <source>
        <dbReference type="Google" id="ProtNLM"/>
    </source>
</evidence>
<reference evidence="2" key="1">
    <citation type="journal article" date="2015" name="Nat. Genet.">
        <title>The genome and transcriptome of the zoonotic hookworm Ancylostoma ceylanicum identify infection-specific gene families.</title>
        <authorList>
            <person name="Schwarz E.M."/>
            <person name="Hu Y."/>
            <person name="Antoshechkin I."/>
            <person name="Miller M.M."/>
            <person name="Sternberg P.W."/>
            <person name="Aroian R.V."/>
        </authorList>
    </citation>
    <scope>NUCLEOTIDE SEQUENCE</scope>
    <source>
        <strain evidence="2">HY135</strain>
    </source>
</reference>
<dbReference type="NCBIfam" id="TIGR01509">
    <property type="entry name" value="HAD-SF-IA-v3"/>
    <property type="match status" value="1"/>
</dbReference>
<sequence>MMGRNGAEATAWLVKEVGISDQITAEEFAAQKDAMLAEMFPKCNAFPGAERLVRHFARKHIPMAICSGSCLRKFEQKSVKHRSWLDLIPIKVLCGDCIEVKRGKPFPDCFLVTMQKFPVPPAHPSNVLVFEDSPNGAQAAIAAGVLCVMVPDPALRQQSQSLNMAVTHVIFDFDGLLVDTEPCYKAVHKELLGRYGHTFTPEIGSRECL</sequence>
<keyword evidence="2" id="KW-1185">Reference proteome</keyword>
<dbReference type="Proteomes" id="UP000024635">
    <property type="component" value="Unassembled WGS sequence"/>
</dbReference>
<name>A0A016TAL6_9BILA</name>
<dbReference type="Pfam" id="PF00702">
    <property type="entry name" value="Hydrolase"/>
    <property type="match status" value="1"/>
</dbReference>
<organism evidence="1 2">
    <name type="scientific">Ancylostoma ceylanicum</name>
    <dbReference type="NCBI Taxonomy" id="53326"/>
    <lineage>
        <taxon>Eukaryota</taxon>
        <taxon>Metazoa</taxon>
        <taxon>Ecdysozoa</taxon>
        <taxon>Nematoda</taxon>
        <taxon>Chromadorea</taxon>
        <taxon>Rhabditida</taxon>
        <taxon>Rhabditina</taxon>
        <taxon>Rhabditomorpha</taxon>
        <taxon>Strongyloidea</taxon>
        <taxon>Ancylostomatidae</taxon>
        <taxon>Ancylostomatinae</taxon>
        <taxon>Ancylostoma</taxon>
    </lineage>
</organism>
<dbReference type="PANTHER" id="PTHR18901:SF38">
    <property type="entry name" value="PSEUDOURIDINE-5'-PHOSPHATASE"/>
    <property type="match status" value="1"/>
</dbReference>
<dbReference type="PANTHER" id="PTHR18901">
    <property type="entry name" value="2-DEOXYGLUCOSE-6-PHOSPHATE PHOSPHATASE 2"/>
    <property type="match status" value="1"/>
</dbReference>
<dbReference type="SUPFAM" id="SSF56784">
    <property type="entry name" value="HAD-like"/>
    <property type="match status" value="2"/>
</dbReference>
<dbReference type="InterPro" id="IPR023214">
    <property type="entry name" value="HAD_sf"/>
</dbReference>